<dbReference type="SUPFAM" id="SSF49464">
    <property type="entry name" value="Carboxypeptidase regulatory domain-like"/>
    <property type="match status" value="1"/>
</dbReference>
<evidence type="ECO:0000313" key="2">
    <source>
        <dbReference type="Proteomes" id="UP000663440"/>
    </source>
</evidence>
<dbReference type="Proteomes" id="UP000663440">
    <property type="component" value="Chromosome"/>
</dbReference>
<organism evidence="1 2">
    <name type="scientific">Flavobacterium endoglycinae</name>
    <dbReference type="NCBI Taxonomy" id="2816357"/>
    <lineage>
        <taxon>Bacteria</taxon>
        <taxon>Pseudomonadati</taxon>
        <taxon>Bacteroidota</taxon>
        <taxon>Flavobacteriia</taxon>
        <taxon>Flavobacteriales</taxon>
        <taxon>Flavobacteriaceae</taxon>
        <taxon>Flavobacterium</taxon>
    </lineage>
</organism>
<dbReference type="SUPFAM" id="SSF56935">
    <property type="entry name" value="Porins"/>
    <property type="match status" value="1"/>
</dbReference>
<accession>A0ABX7QK75</accession>
<dbReference type="EMBL" id="CP071448">
    <property type="protein sequence ID" value="QSW90948.1"/>
    <property type="molecule type" value="Genomic_DNA"/>
</dbReference>
<keyword evidence="2" id="KW-1185">Reference proteome</keyword>
<protein>
    <submittedName>
        <fullName evidence="1">Carboxypeptidase regulatory-like domain-containing protein</fullName>
    </submittedName>
</protein>
<proteinExistence type="predicted"/>
<name>A0ABX7QK75_9FLAO</name>
<evidence type="ECO:0000313" key="1">
    <source>
        <dbReference type="EMBL" id="QSW90948.1"/>
    </source>
</evidence>
<reference evidence="1 2" key="1">
    <citation type="submission" date="2021-03" db="EMBL/GenBank/DDBJ databases">
        <title>Flavobacterium kribbensis sp. nov, an endophytic bacteria, isolated from soybean.</title>
        <authorList>
            <person name="Lee J."/>
            <person name="Seo J."/>
        </authorList>
    </citation>
    <scope>NUCLEOTIDE SEQUENCE [LARGE SCALE GENOMIC DNA]</scope>
    <source>
        <strain evidence="1 2">BB8</strain>
    </source>
</reference>
<dbReference type="InterPro" id="IPR008969">
    <property type="entry name" value="CarboxyPept-like_regulatory"/>
</dbReference>
<sequence length="889" mass="103048">MLMIKVALFFLLPIICFSQVKTLRGTISSETDVFLESANVIARPLQDKAGVRFAITDNKGRYLLELDKNIDYEIVASYIGFKDELLVLKSNSDMTTYNFKLQSSGEKLKEIVIKHEYKAIEIKKDTITFNVKSFANGNERKMKEILEKLPGVEVDKNGTVTVQGKKVTQMLVEGKAFFGGGSKLAVENIPADALEKIEVIDNFNEVGFMKKVSDSEDLAMNVKLKEEKKKFVFGDLEGGLGVGVDKSNLLHSGLFYYAPKLNISFIGDVNNIGKSTFTYSDLRRFTGGTSNYIIKKKTSNDLLYELTKDNVDVVENKSQFEALNISYNFSAKFNVSVYSIFSKVLTETKNIIQNEYLENNDQTFENKIEINNDRNTLNITNLKLDYMPDKNQKWLYNGQFQLGVNNLNGVLNSSTITNSNVFKTISNTDNKSFKQYLEWHKNYSMSHIQTFAIHQFYEDIKPQNQWLTDKPFLMGVLPLEKDMMYNIEQLKQLKRNTIDAVFKHYWIINNHNHLYLNIGNTFETSNFETSEKQLLSDNTINDFINAGFGNKTRYQFADVYGGLECKFKIRKWANKVGLYYHWYNSKTEQLSGNYNFSRKIVLPQWNSEFEFNQSEKITFNYKLETNFSEVPSLSDGFTLQKYNLVYKGNASLENGKFHSFNVFYNKMNLYKGLWLNVFSNYTKRTSIIRNEVIVNGINQYNSPFLGNDPETSILLNGSVAKKIYRFELKLNANLNWLSYYQKLNNVVTLNERNAQNLGLTFRTVYKEWPNFNLRYEKGFSHFSGLTISNYKSDAINGNFDITFFKFWSYKLEYQNLKNINSNNQSNFYEITNTSLRYQKKNSPFGFELICNNLFNIQQKNSYSFSDYVISQQSAYILPRVLMFSMGYKI</sequence>
<gene>
    <name evidence="1" type="ORF">J0383_09095</name>
</gene>